<feature type="non-terminal residue" evidence="1">
    <location>
        <position position="35"/>
    </location>
</feature>
<protein>
    <submittedName>
        <fullName evidence="1">Uncharacterized protein</fullName>
    </submittedName>
</protein>
<comment type="caution">
    <text evidence="1">The sequence shown here is derived from an EMBL/GenBank/DDBJ whole genome shotgun (WGS) entry which is preliminary data.</text>
</comment>
<proteinExistence type="predicted"/>
<dbReference type="AlphaFoldDB" id="X1UQ64"/>
<sequence>MFLKQTIDFFVSGDHYTLKNPLFGLVDDFLYDRNV</sequence>
<accession>X1UQ64</accession>
<gene>
    <name evidence="1" type="ORF">S12H4_52170</name>
</gene>
<name>X1UQ64_9ZZZZ</name>
<organism evidence="1">
    <name type="scientific">marine sediment metagenome</name>
    <dbReference type="NCBI Taxonomy" id="412755"/>
    <lineage>
        <taxon>unclassified sequences</taxon>
        <taxon>metagenomes</taxon>
        <taxon>ecological metagenomes</taxon>
    </lineage>
</organism>
<evidence type="ECO:0000313" key="1">
    <source>
        <dbReference type="EMBL" id="GAJ05762.1"/>
    </source>
</evidence>
<reference evidence="1" key="1">
    <citation type="journal article" date="2014" name="Front. Microbiol.">
        <title>High frequency of phylogenetically diverse reductive dehalogenase-homologous genes in deep subseafloor sedimentary metagenomes.</title>
        <authorList>
            <person name="Kawai M."/>
            <person name="Futagami T."/>
            <person name="Toyoda A."/>
            <person name="Takaki Y."/>
            <person name="Nishi S."/>
            <person name="Hori S."/>
            <person name="Arai W."/>
            <person name="Tsubouchi T."/>
            <person name="Morono Y."/>
            <person name="Uchiyama I."/>
            <person name="Ito T."/>
            <person name="Fujiyama A."/>
            <person name="Inagaki F."/>
            <person name="Takami H."/>
        </authorList>
    </citation>
    <scope>NUCLEOTIDE SEQUENCE</scope>
    <source>
        <strain evidence="1">Expedition CK06-06</strain>
    </source>
</reference>
<dbReference type="EMBL" id="BARW01033063">
    <property type="protein sequence ID" value="GAJ05762.1"/>
    <property type="molecule type" value="Genomic_DNA"/>
</dbReference>